<dbReference type="InterPro" id="IPR000629">
    <property type="entry name" value="RNA-helicase_DEAD-box_CS"/>
</dbReference>
<dbReference type="InterPro" id="IPR014001">
    <property type="entry name" value="Helicase_ATP-bd"/>
</dbReference>
<comment type="domain">
    <text evidence="9">The Q motif is unique to and characteristic of the DEAD box family of RNA helicases and controls ATP binding and hydrolysis.</text>
</comment>
<evidence type="ECO:0000256" key="10">
    <source>
        <dbReference type="SAM" id="MobiDB-lite"/>
    </source>
</evidence>
<reference evidence="13" key="1">
    <citation type="submission" date="2018-10" db="EMBL/GenBank/DDBJ databases">
        <title>Transcriptome assembly of Aceria tosichella (Wheat curl mite) Type 2.</title>
        <authorList>
            <person name="Scully E.D."/>
            <person name="Geib S.M."/>
            <person name="Palmer N.A."/>
            <person name="Gupta A.K."/>
            <person name="Sarath G."/>
            <person name="Tatineni S."/>
        </authorList>
    </citation>
    <scope>NUCLEOTIDE SEQUENCE</scope>
    <source>
        <strain evidence="13">LincolnNE</strain>
    </source>
</reference>
<dbReference type="SMART" id="SM00487">
    <property type="entry name" value="DEXDc"/>
    <property type="match status" value="1"/>
</dbReference>
<evidence type="ECO:0000313" key="13">
    <source>
        <dbReference type="EMBL" id="MDE45404.1"/>
    </source>
</evidence>
<evidence type="ECO:0000256" key="8">
    <source>
        <dbReference type="RuleBase" id="RU000492"/>
    </source>
</evidence>
<dbReference type="PROSITE" id="PS51192">
    <property type="entry name" value="HELICASE_ATP_BIND_1"/>
    <property type="match status" value="1"/>
</dbReference>
<dbReference type="GO" id="GO:0003724">
    <property type="term" value="F:RNA helicase activity"/>
    <property type="evidence" value="ECO:0007669"/>
    <property type="project" value="UniProtKB-EC"/>
</dbReference>
<feature type="domain" description="Helicase C-terminal" evidence="12">
    <location>
        <begin position="258"/>
        <end position="428"/>
    </location>
</feature>
<evidence type="ECO:0000256" key="3">
    <source>
        <dbReference type="ARBA" id="ARBA00022806"/>
    </source>
</evidence>
<organism evidence="13">
    <name type="scientific">Aceria tosichella</name>
    <name type="common">wheat curl mite</name>
    <dbReference type="NCBI Taxonomy" id="561515"/>
    <lineage>
        <taxon>Eukaryota</taxon>
        <taxon>Metazoa</taxon>
        <taxon>Ecdysozoa</taxon>
        <taxon>Arthropoda</taxon>
        <taxon>Chelicerata</taxon>
        <taxon>Arachnida</taxon>
        <taxon>Acari</taxon>
        <taxon>Acariformes</taxon>
        <taxon>Trombidiformes</taxon>
        <taxon>Prostigmata</taxon>
        <taxon>Eupodina</taxon>
        <taxon>Eriophyoidea</taxon>
        <taxon>Eriophyidae</taxon>
        <taxon>Eriophyinae</taxon>
        <taxon>Aceriini</taxon>
        <taxon>Aceria</taxon>
    </lineage>
</organism>
<keyword evidence="3 8" id="KW-0347">Helicase</keyword>
<keyword evidence="1 8" id="KW-0547">Nucleotide-binding</keyword>
<gene>
    <name evidence="13" type="primary">DDX18</name>
    <name evidence="13" type="ORF">g.9116</name>
</gene>
<dbReference type="EC" id="3.6.4.13" evidence="9"/>
<evidence type="ECO:0000256" key="9">
    <source>
        <dbReference type="RuleBase" id="RU365068"/>
    </source>
</evidence>
<feature type="compositionally biased region" description="Acidic residues" evidence="10">
    <location>
        <begin position="1"/>
        <end position="14"/>
    </location>
</feature>
<evidence type="ECO:0000256" key="1">
    <source>
        <dbReference type="ARBA" id="ARBA00022741"/>
    </source>
</evidence>
<dbReference type="InterPro" id="IPR001650">
    <property type="entry name" value="Helicase_C-like"/>
</dbReference>
<feature type="region of interest" description="Disordered" evidence="10">
    <location>
        <begin position="1"/>
        <end position="35"/>
    </location>
</feature>
<dbReference type="Gene3D" id="3.40.50.300">
    <property type="entry name" value="P-loop containing nucleotide triphosphate hydrolases"/>
    <property type="match status" value="2"/>
</dbReference>
<keyword evidence="2 8" id="KW-0378">Hydrolase</keyword>
<dbReference type="InterPro" id="IPR025313">
    <property type="entry name" value="SPB4-like_CTE"/>
</dbReference>
<dbReference type="Pfam" id="PF00270">
    <property type="entry name" value="DEAD"/>
    <property type="match status" value="1"/>
</dbReference>
<comment type="similarity">
    <text evidence="6">Belongs to the DEAD box helicase family. DDX18/HAS1 subfamily.</text>
</comment>
<protein>
    <recommendedName>
        <fullName evidence="9">ATP-dependent RNA helicase</fullName>
        <ecNumber evidence="9">3.6.4.13</ecNumber>
    </recommendedName>
</protein>
<dbReference type="SMART" id="SM00490">
    <property type="entry name" value="HELICc"/>
    <property type="match status" value="1"/>
</dbReference>
<keyword evidence="5 9" id="KW-0694">RNA-binding</keyword>
<dbReference type="InterPro" id="IPR044773">
    <property type="entry name" value="DDX18/Has1_DEADc"/>
</dbReference>
<dbReference type="GO" id="GO:0003723">
    <property type="term" value="F:RNA binding"/>
    <property type="evidence" value="ECO:0007669"/>
    <property type="project" value="UniProtKB-UniRule"/>
</dbReference>
<evidence type="ECO:0000259" key="11">
    <source>
        <dbReference type="PROSITE" id="PS51192"/>
    </source>
</evidence>
<dbReference type="InterPro" id="IPR011545">
    <property type="entry name" value="DEAD/DEAH_box_helicase_dom"/>
</dbReference>
<accession>A0A6G1S4I1</accession>
<comment type="catalytic activity">
    <reaction evidence="7 9">
        <text>ATP + H2O = ADP + phosphate + H(+)</text>
        <dbReference type="Rhea" id="RHEA:13065"/>
        <dbReference type="ChEBI" id="CHEBI:15377"/>
        <dbReference type="ChEBI" id="CHEBI:15378"/>
        <dbReference type="ChEBI" id="CHEBI:30616"/>
        <dbReference type="ChEBI" id="CHEBI:43474"/>
        <dbReference type="ChEBI" id="CHEBI:456216"/>
        <dbReference type="EC" id="3.6.4.13"/>
    </reaction>
</comment>
<feature type="domain" description="Helicase ATP-binding" evidence="11">
    <location>
        <begin position="69"/>
        <end position="244"/>
    </location>
</feature>
<dbReference type="FunFam" id="3.40.50.300:FF:000379">
    <property type="entry name" value="RNA helicase"/>
    <property type="match status" value="1"/>
</dbReference>
<evidence type="ECO:0000256" key="5">
    <source>
        <dbReference type="ARBA" id="ARBA00022884"/>
    </source>
</evidence>
<dbReference type="InterPro" id="IPR027417">
    <property type="entry name" value="P-loop_NTPase"/>
</dbReference>
<feature type="compositionally biased region" description="Low complexity" evidence="10">
    <location>
        <begin position="15"/>
        <end position="27"/>
    </location>
</feature>
<dbReference type="PROSITE" id="PS00039">
    <property type="entry name" value="DEAD_ATP_HELICASE"/>
    <property type="match status" value="1"/>
</dbReference>
<name>A0A6G1S4I1_9ACAR</name>
<dbReference type="GO" id="GO:0005524">
    <property type="term" value="F:ATP binding"/>
    <property type="evidence" value="ECO:0007669"/>
    <property type="project" value="UniProtKB-UniRule"/>
</dbReference>
<evidence type="ECO:0000256" key="2">
    <source>
        <dbReference type="ARBA" id="ARBA00022801"/>
    </source>
</evidence>
<dbReference type="GO" id="GO:0016787">
    <property type="term" value="F:hydrolase activity"/>
    <property type="evidence" value="ECO:0007669"/>
    <property type="project" value="UniProtKB-KW"/>
</dbReference>
<evidence type="ECO:0000259" key="12">
    <source>
        <dbReference type="PROSITE" id="PS51194"/>
    </source>
</evidence>
<dbReference type="Pfam" id="PF13959">
    <property type="entry name" value="CTE_SPB4"/>
    <property type="match status" value="1"/>
</dbReference>
<dbReference type="EMBL" id="GGYP01000633">
    <property type="protein sequence ID" value="MDE45404.1"/>
    <property type="molecule type" value="Transcribed_RNA"/>
</dbReference>
<evidence type="ECO:0000256" key="7">
    <source>
        <dbReference type="ARBA" id="ARBA00047984"/>
    </source>
</evidence>
<dbReference type="CDD" id="cd18787">
    <property type="entry name" value="SF2_C_DEAD"/>
    <property type="match status" value="1"/>
</dbReference>
<dbReference type="SMART" id="SM01178">
    <property type="entry name" value="DUF4217"/>
    <property type="match status" value="1"/>
</dbReference>
<sequence length="504" mass="56629">MSDNEQASESEGEEQVAQPEQHAQEAQPSSSATANCDRAKFSSLADKINPKTLQQIRFEFMTEIQEKAIPPLLDGEDLVAAAKTGSGKTLAFLIPVIELMSKLKFGHKMGTGAIIISPTRELAMQSFKVLKSLMKNHSQTFGLLIGGVDKKEEATKLAKGVNIVVATPGRLLDHMRNTDKFMFKNLKCLVIDEADKILDIGFEEDMKQILNMLPADRQTMLFSATLTAKTNDLVQLAIKRNPVHVGIEDKLDSATVSGLEQGYIVVKSESRFLVLYTFIRKFQKKKMMVFLSSCDAVKFYYELLNYIELPVMALHGKQKQSVRTRTFSQFCNAQAATLLCTDIAARGLDIPNVDWIIQYDPPDDPKEYIHRVGRTARGTNTNGNALLILRPEEINLLVYLKKAKVALKEYELTENKIRNIQPQLERLVAKNYALNVSAKEAYRSYVRSYNSHQLKHIFDVKTLDLVAVSKSFGFEHPPPVDLPSASFKRRKSSDSYKFSKKVPA</sequence>
<dbReference type="Pfam" id="PF00271">
    <property type="entry name" value="Helicase_C"/>
    <property type="match status" value="1"/>
</dbReference>
<dbReference type="PROSITE" id="PS51194">
    <property type="entry name" value="HELICASE_CTER"/>
    <property type="match status" value="1"/>
</dbReference>
<dbReference type="CDD" id="cd17942">
    <property type="entry name" value="DEADc_DDX18"/>
    <property type="match status" value="1"/>
</dbReference>
<proteinExistence type="inferred from homology"/>
<dbReference type="PANTHER" id="PTHR24031">
    <property type="entry name" value="RNA HELICASE"/>
    <property type="match status" value="1"/>
</dbReference>
<dbReference type="SUPFAM" id="SSF52540">
    <property type="entry name" value="P-loop containing nucleoside triphosphate hydrolases"/>
    <property type="match status" value="1"/>
</dbReference>
<keyword evidence="4 8" id="KW-0067">ATP-binding</keyword>
<evidence type="ECO:0000256" key="6">
    <source>
        <dbReference type="ARBA" id="ARBA00024357"/>
    </source>
</evidence>
<evidence type="ECO:0000256" key="4">
    <source>
        <dbReference type="ARBA" id="ARBA00022840"/>
    </source>
</evidence>
<dbReference type="AlphaFoldDB" id="A0A6G1S4I1"/>
<comment type="function">
    <text evidence="9">RNA helicase.</text>
</comment>